<dbReference type="OrthoDB" id="10636902at2759"/>
<keyword evidence="1" id="KW-0732">Signal</keyword>
<dbReference type="EMBL" id="GL883105">
    <property type="protein sequence ID" value="EGG07077.1"/>
    <property type="molecule type" value="Genomic_DNA"/>
</dbReference>
<name>F4RKD6_MELLP</name>
<gene>
    <name evidence="2" type="ORF">MELLADRAFT_85989</name>
</gene>
<evidence type="ECO:0000313" key="2">
    <source>
        <dbReference type="EMBL" id="EGG07077.1"/>
    </source>
</evidence>
<reference evidence="3" key="1">
    <citation type="journal article" date="2011" name="Proc. Natl. Acad. Sci. U.S.A.">
        <title>Obligate biotrophy features unraveled by the genomic analysis of rust fungi.</title>
        <authorList>
            <person name="Duplessis S."/>
            <person name="Cuomo C.A."/>
            <person name="Lin Y.-C."/>
            <person name="Aerts A."/>
            <person name="Tisserant E."/>
            <person name="Veneault-Fourrey C."/>
            <person name="Joly D.L."/>
            <person name="Hacquard S."/>
            <person name="Amselem J."/>
            <person name="Cantarel B.L."/>
            <person name="Chiu R."/>
            <person name="Coutinho P.M."/>
            <person name="Feau N."/>
            <person name="Field M."/>
            <person name="Frey P."/>
            <person name="Gelhaye E."/>
            <person name="Goldberg J."/>
            <person name="Grabherr M.G."/>
            <person name="Kodira C.D."/>
            <person name="Kohler A."/>
            <person name="Kuees U."/>
            <person name="Lindquist E.A."/>
            <person name="Lucas S.M."/>
            <person name="Mago R."/>
            <person name="Mauceli E."/>
            <person name="Morin E."/>
            <person name="Murat C."/>
            <person name="Pangilinan J.L."/>
            <person name="Park R."/>
            <person name="Pearson M."/>
            <person name="Quesneville H."/>
            <person name="Rouhier N."/>
            <person name="Sakthikumar S."/>
            <person name="Salamov A.A."/>
            <person name="Schmutz J."/>
            <person name="Selles B."/>
            <person name="Shapiro H."/>
            <person name="Tanguay P."/>
            <person name="Tuskan G.A."/>
            <person name="Henrissat B."/>
            <person name="Van de Peer Y."/>
            <person name="Rouze P."/>
            <person name="Ellis J.G."/>
            <person name="Dodds P.N."/>
            <person name="Schein J.E."/>
            <person name="Zhong S."/>
            <person name="Hamelin R.C."/>
            <person name="Grigoriev I.V."/>
            <person name="Szabo L.J."/>
            <person name="Martin F."/>
        </authorList>
    </citation>
    <scope>NUCLEOTIDE SEQUENCE [LARGE SCALE GENOMIC DNA]</scope>
    <source>
        <strain evidence="3">98AG31 / pathotype 3-4-7</strain>
    </source>
</reference>
<dbReference type="RefSeq" id="XP_007409519.1">
    <property type="nucleotide sequence ID" value="XM_007409457.1"/>
</dbReference>
<dbReference type="AlphaFoldDB" id="F4RKD6"/>
<feature type="chain" id="PRO_5003315215" evidence="1">
    <location>
        <begin position="22"/>
        <end position="167"/>
    </location>
</feature>
<evidence type="ECO:0000256" key="1">
    <source>
        <dbReference type="SAM" id="SignalP"/>
    </source>
</evidence>
<dbReference type="KEGG" id="mlr:MELLADRAFT_85989"/>
<dbReference type="VEuPathDB" id="FungiDB:MELLADRAFT_85989"/>
<protein>
    <submittedName>
        <fullName evidence="2">Secreted protein</fullName>
    </submittedName>
</protein>
<accession>F4RKD6</accession>
<dbReference type="Proteomes" id="UP000001072">
    <property type="component" value="Unassembled WGS sequence"/>
</dbReference>
<proteinExistence type="predicted"/>
<dbReference type="GeneID" id="18934041"/>
<feature type="signal peptide" evidence="1">
    <location>
        <begin position="1"/>
        <end position="21"/>
    </location>
</feature>
<dbReference type="HOGENOM" id="CLU_1594924_0_0_1"/>
<organism evidence="3">
    <name type="scientific">Melampsora larici-populina (strain 98AG31 / pathotype 3-4-7)</name>
    <name type="common">Poplar leaf rust fungus</name>
    <dbReference type="NCBI Taxonomy" id="747676"/>
    <lineage>
        <taxon>Eukaryota</taxon>
        <taxon>Fungi</taxon>
        <taxon>Dikarya</taxon>
        <taxon>Basidiomycota</taxon>
        <taxon>Pucciniomycotina</taxon>
        <taxon>Pucciniomycetes</taxon>
        <taxon>Pucciniales</taxon>
        <taxon>Melampsoraceae</taxon>
        <taxon>Melampsora</taxon>
    </lineage>
</organism>
<keyword evidence="3" id="KW-1185">Reference proteome</keyword>
<evidence type="ECO:0000313" key="3">
    <source>
        <dbReference type="Proteomes" id="UP000001072"/>
    </source>
</evidence>
<sequence>MVRTLFLRSLVLGPLAALAVAQNMSDSMTGMNASDSMNGMNVTDSMTTPETASAMPMDVDYTGYTGASGKPAHPGMTPGVLSPDGKCWCSALPAMPTGHMPSDVAPPSMPMVPEMPVANTTIPPTVPATTPNTTDDTTTSGVTFLKGSSNACFLAAAAVVGITTLAA</sequence>
<dbReference type="InParanoid" id="F4RKD6"/>